<evidence type="ECO:0000259" key="8">
    <source>
        <dbReference type="SMART" id="SM00013"/>
    </source>
</evidence>
<dbReference type="FunFam" id="3.80.10.10:FF:000770">
    <property type="entry name" value="Uncharacterized protein"/>
    <property type="match status" value="1"/>
</dbReference>
<dbReference type="SMART" id="SM00369">
    <property type="entry name" value="LRR_TYP"/>
    <property type="match status" value="11"/>
</dbReference>
<evidence type="ECO:0000256" key="1">
    <source>
        <dbReference type="ARBA" id="ARBA00022614"/>
    </source>
</evidence>
<dbReference type="GO" id="GO:0006955">
    <property type="term" value="P:immune response"/>
    <property type="evidence" value="ECO:0007669"/>
    <property type="project" value="InterPro"/>
</dbReference>
<evidence type="ECO:0000313" key="10">
    <source>
        <dbReference type="Proteomes" id="UP001347796"/>
    </source>
</evidence>
<feature type="region of interest" description="Disordered" evidence="5">
    <location>
        <begin position="690"/>
        <end position="710"/>
    </location>
</feature>
<accession>A0AAN8JQF7</accession>
<dbReference type="PANTHER" id="PTHR45712:SF22">
    <property type="entry name" value="INSULIN-LIKE GROWTH FACTOR-BINDING PROTEIN COMPLEX ACID LABILE SUBUNIT"/>
    <property type="match status" value="1"/>
</dbReference>
<feature type="region of interest" description="Disordered" evidence="5">
    <location>
        <begin position="780"/>
        <end position="806"/>
    </location>
</feature>
<sequence length="820" mass="92462">MKTIILSVLVCVVSETFCCPPDCSCSIQEKSVNCYGRKLTALPVNIPLDTETLDLRSNSISRVTKSSFQNFTHLKKLQLDFNKITKLEAGTFNNLPYLEIIGLGTNSISTIQKGVFWHLPSVKSIDLTNNFIINLSEGFKNITNINRIDLHGNRIKSIKNEDFRDTTSLLDLILSNNKITQIKRNAFRSLIKLAYLSIKGNPLKKADGLFYKNEVLSYLDLSDCQLKSVPKGLPDSIQHLQLNQNNITRIKAKDFRNKLYLRIIVLDENEIVSIASGAFSTQKNLLQLWLNSNKLTKFPSPLSATVTNVLISNNKISKLAPRDFPVYSMMTDLVLNGNRIQSLLPYTFKNLGKLRNLSINTNKITTLENKMFSGLKNLKLLSISNNRINSIQTNCFYGLSYLNELRLASFLLNDVSIHGNIFKNLPQLTILDIGSSEGLVKNILKSVEMLNSIRNLTEINLKDNNLKTLTSDIINQLSNVQTIKLNDNRWHCDERLGWMKSWLKQNVKKIYMVDDITCYTPRNLRSKRILDLKPNEFAAVTAPVAPPTFMSTTDVFQISNHMNVVTGRVTQATINGKATAKNTTASHTHRKTTRQPATRNTPKKDMRTSISYTSASLIPTTSIIIREIITEERSIKNKFQTTMDVLDEVPTSTISIYNPDSQSALSLNTTDKTNSSQTSLMADGYRINNKTKSSDISTNDKKKERDGQSKHVEEAKNFNLIIIIIATSLTLLFILVVIIIVVIICRKREKVVYHRAVQYDKDNGDVVFFVGDNPSCVATLNKQSRNNSRSRSERGSTSSRPSEDITSELESTMKIYSLDE</sequence>
<keyword evidence="3" id="KW-0677">Repeat</keyword>
<dbReference type="InterPro" id="IPR003591">
    <property type="entry name" value="Leu-rich_rpt_typical-subtyp"/>
</dbReference>
<keyword evidence="6" id="KW-1133">Transmembrane helix</keyword>
<dbReference type="GO" id="GO:0016020">
    <property type="term" value="C:membrane"/>
    <property type="evidence" value="ECO:0007669"/>
    <property type="project" value="InterPro"/>
</dbReference>
<dbReference type="SMART" id="SM00013">
    <property type="entry name" value="LRRNT"/>
    <property type="match status" value="1"/>
</dbReference>
<feature type="compositionally biased region" description="Polar residues" evidence="5">
    <location>
        <begin position="665"/>
        <end position="680"/>
    </location>
</feature>
<evidence type="ECO:0000256" key="3">
    <source>
        <dbReference type="ARBA" id="ARBA00022737"/>
    </source>
</evidence>
<feature type="compositionally biased region" description="Basic and acidic residues" evidence="5">
    <location>
        <begin position="698"/>
        <end position="710"/>
    </location>
</feature>
<organism evidence="9 10">
    <name type="scientific">Patella caerulea</name>
    <name type="common">Rayed Mediterranean limpet</name>
    <dbReference type="NCBI Taxonomy" id="87958"/>
    <lineage>
        <taxon>Eukaryota</taxon>
        <taxon>Metazoa</taxon>
        <taxon>Spiralia</taxon>
        <taxon>Lophotrochozoa</taxon>
        <taxon>Mollusca</taxon>
        <taxon>Gastropoda</taxon>
        <taxon>Patellogastropoda</taxon>
        <taxon>Patelloidea</taxon>
        <taxon>Patellidae</taxon>
        <taxon>Patella</taxon>
    </lineage>
</organism>
<keyword evidence="4" id="KW-0325">Glycoprotein</keyword>
<comment type="caution">
    <text evidence="9">The sequence shown here is derived from an EMBL/GenBank/DDBJ whole genome shotgun (WGS) entry which is preliminary data.</text>
</comment>
<dbReference type="InterPro" id="IPR050333">
    <property type="entry name" value="SLRP"/>
</dbReference>
<feature type="domain" description="LRRNT" evidence="8">
    <location>
        <begin position="18"/>
        <end position="52"/>
    </location>
</feature>
<dbReference type="InterPro" id="IPR001611">
    <property type="entry name" value="Leu-rich_rpt"/>
</dbReference>
<dbReference type="SUPFAM" id="SSF52058">
    <property type="entry name" value="L domain-like"/>
    <property type="match status" value="2"/>
</dbReference>
<feature type="compositionally biased region" description="Low complexity" evidence="5">
    <location>
        <begin position="784"/>
        <end position="800"/>
    </location>
</feature>
<keyword evidence="10" id="KW-1185">Reference proteome</keyword>
<proteinExistence type="predicted"/>
<dbReference type="GO" id="GO:0002224">
    <property type="term" value="P:toll-like receptor signaling pathway"/>
    <property type="evidence" value="ECO:0007669"/>
    <property type="project" value="InterPro"/>
</dbReference>
<dbReference type="InterPro" id="IPR026906">
    <property type="entry name" value="LRR_5"/>
</dbReference>
<keyword evidence="2 7" id="KW-0732">Signal</keyword>
<feature type="chain" id="PRO_5042843615" description="LRRNT domain-containing protein" evidence="7">
    <location>
        <begin position="19"/>
        <end position="820"/>
    </location>
</feature>
<dbReference type="Gene3D" id="3.80.10.10">
    <property type="entry name" value="Ribonuclease Inhibitor"/>
    <property type="match status" value="5"/>
</dbReference>
<name>A0AAN8JQF7_PATCE</name>
<dbReference type="Pfam" id="PF13306">
    <property type="entry name" value="LRR_5"/>
    <property type="match status" value="1"/>
</dbReference>
<evidence type="ECO:0000256" key="7">
    <source>
        <dbReference type="SAM" id="SignalP"/>
    </source>
</evidence>
<dbReference type="Pfam" id="PF13855">
    <property type="entry name" value="LRR_8"/>
    <property type="match status" value="3"/>
</dbReference>
<dbReference type="SMART" id="SM00365">
    <property type="entry name" value="LRR_SD22"/>
    <property type="match status" value="7"/>
</dbReference>
<dbReference type="InterPro" id="IPR032675">
    <property type="entry name" value="LRR_dom_sf"/>
</dbReference>
<dbReference type="PROSITE" id="PS51450">
    <property type="entry name" value="LRR"/>
    <property type="match status" value="1"/>
</dbReference>
<dbReference type="EMBL" id="JAZGQO010000007">
    <property type="protein sequence ID" value="KAK6182056.1"/>
    <property type="molecule type" value="Genomic_DNA"/>
</dbReference>
<feature type="transmembrane region" description="Helical" evidence="6">
    <location>
        <begin position="718"/>
        <end position="745"/>
    </location>
</feature>
<evidence type="ECO:0000256" key="2">
    <source>
        <dbReference type="ARBA" id="ARBA00022729"/>
    </source>
</evidence>
<gene>
    <name evidence="9" type="ORF">SNE40_009822</name>
</gene>
<keyword evidence="6" id="KW-0812">Transmembrane</keyword>
<protein>
    <recommendedName>
        <fullName evidence="8">LRRNT domain-containing protein</fullName>
    </recommendedName>
</protein>
<dbReference type="GO" id="GO:0004888">
    <property type="term" value="F:transmembrane signaling receptor activity"/>
    <property type="evidence" value="ECO:0007669"/>
    <property type="project" value="InterPro"/>
</dbReference>
<dbReference type="AlphaFoldDB" id="A0AAN8JQF7"/>
<dbReference type="Proteomes" id="UP001347796">
    <property type="component" value="Unassembled WGS sequence"/>
</dbReference>
<evidence type="ECO:0000256" key="6">
    <source>
        <dbReference type="SAM" id="Phobius"/>
    </source>
</evidence>
<evidence type="ECO:0000256" key="4">
    <source>
        <dbReference type="ARBA" id="ARBA00023180"/>
    </source>
</evidence>
<dbReference type="PANTHER" id="PTHR45712">
    <property type="entry name" value="AGAP008170-PA"/>
    <property type="match status" value="1"/>
</dbReference>
<feature type="region of interest" description="Disordered" evidence="5">
    <location>
        <begin position="665"/>
        <end position="684"/>
    </location>
</feature>
<feature type="signal peptide" evidence="7">
    <location>
        <begin position="1"/>
        <end position="18"/>
    </location>
</feature>
<keyword evidence="1" id="KW-0433">Leucine-rich repeat</keyword>
<evidence type="ECO:0000313" key="9">
    <source>
        <dbReference type="EMBL" id="KAK6182056.1"/>
    </source>
</evidence>
<reference evidence="9 10" key="1">
    <citation type="submission" date="2024-01" db="EMBL/GenBank/DDBJ databases">
        <title>The genome of the rayed Mediterranean limpet Patella caerulea (Linnaeus, 1758).</title>
        <authorList>
            <person name="Anh-Thu Weber A."/>
            <person name="Halstead-Nussloch G."/>
        </authorList>
    </citation>
    <scope>NUCLEOTIDE SEQUENCE [LARGE SCALE GENOMIC DNA]</scope>
    <source>
        <strain evidence="9">AATW-2023a</strain>
        <tissue evidence="9">Whole specimen</tissue>
    </source>
</reference>
<feature type="region of interest" description="Disordered" evidence="5">
    <location>
        <begin position="579"/>
        <end position="607"/>
    </location>
</feature>
<evidence type="ECO:0000256" key="5">
    <source>
        <dbReference type="SAM" id="MobiDB-lite"/>
    </source>
</evidence>
<keyword evidence="6" id="KW-0472">Membrane</keyword>
<dbReference type="InterPro" id="IPR000372">
    <property type="entry name" value="LRRNT"/>
</dbReference>